<reference evidence="2 3" key="1">
    <citation type="journal article" date="2017" name="Gigascience">
        <title>Draft genome of the honey bee ectoparasitic mite, Tropilaelaps mercedesae, is shaped by the parasitic life history.</title>
        <authorList>
            <person name="Dong X."/>
            <person name="Armstrong S.D."/>
            <person name="Xia D."/>
            <person name="Makepeace B.L."/>
            <person name="Darby A.C."/>
            <person name="Kadowaki T."/>
        </authorList>
    </citation>
    <scope>NUCLEOTIDE SEQUENCE [LARGE SCALE GENOMIC DNA]</scope>
    <source>
        <strain evidence="2">Wuxi-XJTLU</strain>
    </source>
</reference>
<dbReference type="Gene3D" id="3.10.110.10">
    <property type="entry name" value="Ubiquitin Conjugating Enzyme"/>
    <property type="match status" value="1"/>
</dbReference>
<keyword evidence="3" id="KW-1185">Reference proteome</keyword>
<protein>
    <submittedName>
        <fullName evidence="2">Ubiquitin-conjugating enzyme E2 R2 isoform X2-like</fullName>
    </submittedName>
</protein>
<evidence type="ECO:0000259" key="1">
    <source>
        <dbReference type="PROSITE" id="PS50127"/>
    </source>
</evidence>
<dbReference type="AlphaFoldDB" id="A0A1V9XI21"/>
<dbReference type="Proteomes" id="UP000192247">
    <property type="component" value="Unassembled WGS sequence"/>
</dbReference>
<dbReference type="EMBL" id="MNPL01010379">
    <property type="protein sequence ID" value="OQR73149.1"/>
    <property type="molecule type" value="Genomic_DNA"/>
</dbReference>
<sequence>MFKWAVVIFGAPGTLFECGYFKLRNVCISILHLPGDETLGEHPSEQWNPTRNATTVLLSLILLLDAPNTSSPANVEASLMYRKWKDSSGRDDEYARKVRSLVANTQIDAAQDQVRVPRTTEEY</sequence>
<comment type="caution">
    <text evidence="2">The sequence shown here is derived from an EMBL/GenBank/DDBJ whole genome shotgun (WGS) entry which is preliminary data.</text>
</comment>
<dbReference type="InParanoid" id="A0A1V9XI21"/>
<proteinExistence type="predicted"/>
<organism evidence="2 3">
    <name type="scientific">Tropilaelaps mercedesae</name>
    <dbReference type="NCBI Taxonomy" id="418985"/>
    <lineage>
        <taxon>Eukaryota</taxon>
        <taxon>Metazoa</taxon>
        <taxon>Ecdysozoa</taxon>
        <taxon>Arthropoda</taxon>
        <taxon>Chelicerata</taxon>
        <taxon>Arachnida</taxon>
        <taxon>Acari</taxon>
        <taxon>Parasitiformes</taxon>
        <taxon>Mesostigmata</taxon>
        <taxon>Gamasina</taxon>
        <taxon>Dermanyssoidea</taxon>
        <taxon>Laelapidae</taxon>
        <taxon>Tropilaelaps</taxon>
    </lineage>
</organism>
<dbReference type="PROSITE" id="PS50127">
    <property type="entry name" value="UBC_2"/>
    <property type="match status" value="1"/>
</dbReference>
<dbReference type="PANTHER" id="PTHR24067">
    <property type="entry name" value="UBIQUITIN-CONJUGATING ENZYME E2"/>
    <property type="match status" value="1"/>
</dbReference>
<evidence type="ECO:0000313" key="3">
    <source>
        <dbReference type="Proteomes" id="UP000192247"/>
    </source>
</evidence>
<dbReference type="STRING" id="418985.A0A1V9XI21"/>
<evidence type="ECO:0000313" key="2">
    <source>
        <dbReference type="EMBL" id="OQR73149.1"/>
    </source>
</evidence>
<feature type="domain" description="UBC core" evidence="1">
    <location>
        <begin position="1"/>
        <end position="107"/>
    </location>
</feature>
<dbReference type="OrthoDB" id="19692at2759"/>
<feature type="non-terminal residue" evidence="2">
    <location>
        <position position="123"/>
    </location>
</feature>
<dbReference type="SMART" id="SM00212">
    <property type="entry name" value="UBCc"/>
    <property type="match status" value="1"/>
</dbReference>
<accession>A0A1V9XI21</accession>
<name>A0A1V9XI21_9ACAR</name>
<dbReference type="Pfam" id="PF00179">
    <property type="entry name" value="UQ_con"/>
    <property type="match status" value="1"/>
</dbReference>
<gene>
    <name evidence="2" type="ORF">BIW11_09925</name>
</gene>
<dbReference type="SUPFAM" id="SSF54495">
    <property type="entry name" value="UBC-like"/>
    <property type="match status" value="1"/>
</dbReference>
<dbReference type="InterPro" id="IPR016135">
    <property type="entry name" value="UBQ-conjugating_enzyme/RWD"/>
</dbReference>
<dbReference type="InterPro" id="IPR000608">
    <property type="entry name" value="UBC"/>
</dbReference>
<dbReference type="InterPro" id="IPR050113">
    <property type="entry name" value="Ub_conjugating_enzyme"/>
</dbReference>